<dbReference type="InParanoid" id="A0A1Z5KL42"/>
<feature type="region of interest" description="Disordered" evidence="1">
    <location>
        <begin position="955"/>
        <end position="1008"/>
    </location>
</feature>
<comment type="caution">
    <text evidence="3">The sequence shown here is derived from an EMBL/GenBank/DDBJ whole genome shotgun (WGS) entry which is preliminary data.</text>
</comment>
<evidence type="ECO:0000256" key="1">
    <source>
        <dbReference type="SAM" id="MobiDB-lite"/>
    </source>
</evidence>
<evidence type="ECO:0000313" key="3">
    <source>
        <dbReference type="EMBL" id="GAX27040.1"/>
    </source>
</evidence>
<feature type="domain" description="Helicase-associated" evidence="2">
    <location>
        <begin position="77"/>
        <end position="147"/>
    </location>
</feature>
<dbReference type="PANTHER" id="PTHR37066:SF1">
    <property type="entry name" value="LNS2_PITP DOMAIN-CONTAINING PROTEIN"/>
    <property type="match status" value="1"/>
</dbReference>
<evidence type="ECO:0000313" key="4">
    <source>
        <dbReference type="Proteomes" id="UP000198406"/>
    </source>
</evidence>
<dbReference type="Proteomes" id="UP000198406">
    <property type="component" value="Unassembled WGS sequence"/>
</dbReference>
<accession>A0A1Z5KL42</accession>
<dbReference type="AlphaFoldDB" id="A0A1Z5KL42"/>
<dbReference type="EMBL" id="BDSP01000252">
    <property type="protein sequence ID" value="GAX27040.1"/>
    <property type="molecule type" value="Genomic_DNA"/>
</dbReference>
<feature type="compositionally biased region" description="Acidic residues" evidence="1">
    <location>
        <begin position="957"/>
        <end position="1008"/>
    </location>
</feature>
<protein>
    <recommendedName>
        <fullName evidence="2">Helicase-associated domain-containing protein</fullName>
    </recommendedName>
</protein>
<dbReference type="OrthoDB" id="66498at2759"/>
<feature type="compositionally biased region" description="Polar residues" evidence="1">
    <location>
        <begin position="267"/>
        <end position="290"/>
    </location>
</feature>
<gene>
    <name evidence="3" type="ORF">FisN_9Lh357</name>
</gene>
<sequence>MIRVIRIDLVGFVLFLLCVPLFSWTLQHQHSLPKQKLFLPRPSILHSSVVSERSWRTRLSQSNGNANNNNNADNDDEAEWKAIFAAFRLYKAAFGDLKVPQRFVVPNIKPWPEAAHELKLGKVVAEIRATGKYLTPERRKALEQLGFVWQLRSNKSEPQQVSWQQVKLAYQTYQKLNNNNNNKNSDSNAEIPNTFTVPAQDPWPQEVHGMPLGRFWPVVRDTVIPQNPTAQRAFAEVGYRTQDAENDTADVDVVDGNYQEETREYLTESSATPKQSSRNSPAKTDNSKYNDVNELDATGSANDVRFQNVYLALQTYKSIHGDLLVPQPFAVPKNDRRWPEATWGLRLGARVNAIRSQGTFVNNYPSRRKMLDDLGFAWTPPVRGTRRRATQWGGEDEEDAGFKALLEGSFDAGDGVYSEDGDFSASASGWNFDGARMPETSSGMASGADILSSTPASSVEEEYIEERTLDESLKEATERALEVNIIEGLTPNKRVIKGKQTKDIPWFNDDFGDDFVFEDVVEALTVYKAMYGNLTFEPTKNEKDDDVFFVVPIPKEITGFLDLDEDDDDYEDGMDAFDQFDLDARAAAAIASFGDDDRGSRNSQFRDNSGEDIIAAEIRRLEQQVEEEEELVTARARVATVAAPKVLKTIDRWPEHLGGMQLGSIVRRIRDGSLEVKHVPERKAQLDALRFDWGDEKYFLDVPFEKAMCAMYAYYMIRGDLFVYEDFVMPDEDPWPEALAGYELGQAVKRLRELQNFLEAYHPEKVSLLRMIDFMWFPETMALPLDPNERAMTSETLLLSAFGHPDYAKMVDIPMGLPDKIIADGPFMETNDDPKLWWRPYHNWDYVKDYWYQQGRRDNAYALRKMGYPQMADEHEAKYGPGLFSKISATMQDLADNGIEGRPVEEKQELLKTLSYYRQEMYLCTDIHPQDRDQMLLDFETQMLKIMEDKSVVIQPDETDDTEYASSEYEDEYADDYEDEVLEDDGEEAFDDEDVEFDMEDELGLGEQ</sequence>
<dbReference type="Pfam" id="PF03457">
    <property type="entry name" value="HA"/>
    <property type="match status" value="2"/>
</dbReference>
<organism evidence="3 4">
    <name type="scientific">Fistulifera solaris</name>
    <name type="common">Oleaginous diatom</name>
    <dbReference type="NCBI Taxonomy" id="1519565"/>
    <lineage>
        <taxon>Eukaryota</taxon>
        <taxon>Sar</taxon>
        <taxon>Stramenopiles</taxon>
        <taxon>Ochrophyta</taxon>
        <taxon>Bacillariophyta</taxon>
        <taxon>Bacillariophyceae</taxon>
        <taxon>Bacillariophycidae</taxon>
        <taxon>Naviculales</taxon>
        <taxon>Naviculaceae</taxon>
        <taxon>Fistulifera</taxon>
    </lineage>
</organism>
<feature type="region of interest" description="Disordered" evidence="1">
    <location>
        <begin position="262"/>
        <end position="294"/>
    </location>
</feature>
<reference evidence="3 4" key="1">
    <citation type="journal article" date="2015" name="Plant Cell">
        <title>Oil accumulation by the oleaginous diatom Fistulifera solaris as revealed by the genome and transcriptome.</title>
        <authorList>
            <person name="Tanaka T."/>
            <person name="Maeda Y."/>
            <person name="Veluchamy A."/>
            <person name="Tanaka M."/>
            <person name="Abida H."/>
            <person name="Marechal E."/>
            <person name="Bowler C."/>
            <person name="Muto M."/>
            <person name="Sunaga Y."/>
            <person name="Tanaka M."/>
            <person name="Yoshino T."/>
            <person name="Taniguchi T."/>
            <person name="Fukuda Y."/>
            <person name="Nemoto M."/>
            <person name="Matsumoto M."/>
            <person name="Wong P.S."/>
            <person name="Aburatani S."/>
            <person name="Fujibuchi W."/>
        </authorList>
    </citation>
    <scope>NUCLEOTIDE SEQUENCE [LARGE SCALE GENOMIC DNA]</scope>
    <source>
        <strain evidence="3 4">JPCC DA0580</strain>
    </source>
</reference>
<feature type="region of interest" description="Disordered" evidence="1">
    <location>
        <begin position="441"/>
        <end position="461"/>
    </location>
</feature>
<feature type="domain" description="Helicase-associated" evidence="2">
    <location>
        <begin position="303"/>
        <end position="376"/>
    </location>
</feature>
<keyword evidence="4" id="KW-1185">Reference proteome</keyword>
<dbReference type="InterPro" id="IPR005114">
    <property type="entry name" value="Helicase_assoc"/>
</dbReference>
<dbReference type="PANTHER" id="PTHR37066">
    <property type="entry name" value="HELICASE-ASSOCIATED"/>
    <property type="match status" value="1"/>
</dbReference>
<proteinExistence type="predicted"/>
<evidence type="ECO:0000259" key="2">
    <source>
        <dbReference type="Pfam" id="PF03457"/>
    </source>
</evidence>
<name>A0A1Z5KL42_FISSO</name>